<name>A0A195BMZ2_9HYME</name>
<dbReference type="EMBL" id="KQ976439">
    <property type="protein sequence ID" value="KYM86695.1"/>
    <property type="molecule type" value="Genomic_DNA"/>
</dbReference>
<evidence type="ECO:0000313" key="3">
    <source>
        <dbReference type="Proteomes" id="UP000078540"/>
    </source>
</evidence>
<proteinExistence type="predicted"/>
<feature type="compositionally biased region" description="Polar residues" evidence="1">
    <location>
        <begin position="1"/>
        <end position="11"/>
    </location>
</feature>
<keyword evidence="3" id="KW-1185">Reference proteome</keyword>
<dbReference type="STRING" id="520822.A0A195BMZ2"/>
<evidence type="ECO:0000256" key="1">
    <source>
        <dbReference type="SAM" id="MobiDB-lite"/>
    </source>
</evidence>
<dbReference type="Gene3D" id="1.10.20.10">
    <property type="entry name" value="Histone, subunit A"/>
    <property type="match status" value="1"/>
</dbReference>
<accession>A0A195BMZ2</accession>
<sequence length="111" mass="12503">RRAQKNISSSENRQEEETQEEEELCYLTTSVKISPDTGISSKAMSIMNSFVNVFERIKTINTTIRYSPHSFDYHDLVMSGPNGATFFLRNETQRPLMPQLPSGSGVTLRAG</sequence>
<dbReference type="AlphaFoldDB" id="A0A195BMZ2"/>
<feature type="region of interest" description="Disordered" evidence="1">
    <location>
        <begin position="1"/>
        <end position="21"/>
    </location>
</feature>
<dbReference type="GO" id="GO:0046982">
    <property type="term" value="F:protein heterodimerization activity"/>
    <property type="evidence" value="ECO:0007669"/>
    <property type="project" value="InterPro"/>
</dbReference>
<organism evidence="2 3">
    <name type="scientific">Atta colombica</name>
    <dbReference type="NCBI Taxonomy" id="520822"/>
    <lineage>
        <taxon>Eukaryota</taxon>
        <taxon>Metazoa</taxon>
        <taxon>Ecdysozoa</taxon>
        <taxon>Arthropoda</taxon>
        <taxon>Hexapoda</taxon>
        <taxon>Insecta</taxon>
        <taxon>Pterygota</taxon>
        <taxon>Neoptera</taxon>
        <taxon>Endopterygota</taxon>
        <taxon>Hymenoptera</taxon>
        <taxon>Apocrita</taxon>
        <taxon>Aculeata</taxon>
        <taxon>Formicoidea</taxon>
        <taxon>Formicidae</taxon>
        <taxon>Myrmicinae</taxon>
        <taxon>Atta</taxon>
    </lineage>
</organism>
<dbReference type="InterPro" id="IPR009072">
    <property type="entry name" value="Histone-fold"/>
</dbReference>
<feature type="non-terminal residue" evidence="2">
    <location>
        <position position="1"/>
    </location>
</feature>
<evidence type="ECO:0000313" key="2">
    <source>
        <dbReference type="EMBL" id="KYM86695.1"/>
    </source>
</evidence>
<reference evidence="2 3" key="1">
    <citation type="submission" date="2015-09" db="EMBL/GenBank/DDBJ databases">
        <title>Atta colombica WGS genome.</title>
        <authorList>
            <person name="Nygaard S."/>
            <person name="Hu H."/>
            <person name="Boomsma J."/>
            <person name="Zhang G."/>
        </authorList>
    </citation>
    <scope>NUCLEOTIDE SEQUENCE [LARGE SCALE GENOMIC DNA]</scope>
    <source>
        <strain evidence="2">Treedump-2</strain>
        <tissue evidence="2">Whole body</tissue>
    </source>
</reference>
<gene>
    <name evidence="2" type="ORF">ALC53_03845</name>
</gene>
<dbReference type="SUPFAM" id="SSF47113">
    <property type="entry name" value="Histone-fold"/>
    <property type="match status" value="1"/>
</dbReference>
<protein>
    <submittedName>
        <fullName evidence="2">Histone H2B.3</fullName>
    </submittedName>
</protein>
<dbReference type="Proteomes" id="UP000078540">
    <property type="component" value="Unassembled WGS sequence"/>
</dbReference>